<dbReference type="AlphaFoldDB" id="A0A6S6SJ24"/>
<keyword evidence="1" id="KW-0732">Signal</keyword>
<accession>A0A6S6SJ24</accession>
<name>A0A6S6SJ24_9GAMM</name>
<sequence length="155" mass="17155">MLQRMIIIGALLFSSPAFAEPERAKVGDALPTVTLSNQHGKAVVIADDVKTVLYVGEMSVSKVASAFFNEQEADFLTKHQAYYIADISGMPSIITKMFAIPKMKKRPYDILLVKEEKDVALIPRKEDSMTVIKVKEGLISSVDYVKTGEELAKVF</sequence>
<feature type="chain" id="PRO_5028119152" evidence="1">
    <location>
        <begin position="20"/>
        <end position="155"/>
    </location>
</feature>
<gene>
    <name evidence="2" type="ORF">HELGO_WM31870</name>
</gene>
<proteinExistence type="predicted"/>
<protein>
    <submittedName>
        <fullName evidence="2">FAD/FMN-containing dehydrogenases</fullName>
    </submittedName>
</protein>
<evidence type="ECO:0000256" key="1">
    <source>
        <dbReference type="SAM" id="SignalP"/>
    </source>
</evidence>
<reference evidence="2" key="1">
    <citation type="submission" date="2020-01" db="EMBL/GenBank/DDBJ databases">
        <authorList>
            <person name="Meier V. D."/>
            <person name="Meier V D."/>
        </authorList>
    </citation>
    <scope>NUCLEOTIDE SEQUENCE</scope>
    <source>
        <strain evidence="2">HLG_WM_MAG_07</strain>
    </source>
</reference>
<evidence type="ECO:0000313" key="2">
    <source>
        <dbReference type="EMBL" id="CAA6805309.1"/>
    </source>
</evidence>
<feature type="signal peptide" evidence="1">
    <location>
        <begin position="1"/>
        <end position="19"/>
    </location>
</feature>
<dbReference type="EMBL" id="CACVAY010000026">
    <property type="protein sequence ID" value="CAA6805309.1"/>
    <property type="molecule type" value="Genomic_DNA"/>
</dbReference>
<organism evidence="2">
    <name type="scientific">uncultured Thiotrichaceae bacterium</name>
    <dbReference type="NCBI Taxonomy" id="298394"/>
    <lineage>
        <taxon>Bacteria</taxon>
        <taxon>Pseudomonadati</taxon>
        <taxon>Pseudomonadota</taxon>
        <taxon>Gammaproteobacteria</taxon>
        <taxon>Thiotrichales</taxon>
        <taxon>Thiotrichaceae</taxon>
        <taxon>environmental samples</taxon>
    </lineage>
</organism>